<accession>A0A6J7BR69</accession>
<dbReference type="GO" id="GO:0008758">
    <property type="term" value="F:UDP-2,3-diacylglucosamine hydrolase activity"/>
    <property type="evidence" value="ECO:0007669"/>
    <property type="project" value="TreeGrafter"/>
</dbReference>
<dbReference type="AlphaFoldDB" id="A0A6J7BR69"/>
<dbReference type="InterPro" id="IPR029052">
    <property type="entry name" value="Metallo-depent_PP-like"/>
</dbReference>
<dbReference type="EMBL" id="CAFBIZ010000034">
    <property type="protein sequence ID" value="CAB4847411.1"/>
    <property type="molecule type" value="Genomic_DNA"/>
</dbReference>
<dbReference type="InterPro" id="IPR051158">
    <property type="entry name" value="Metallophosphoesterase_sf"/>
</dbReference>
<dbReference type="GO" id="GO:0016020">
    <property type="term" value="C:membrane"/>
    <property type="evidence" value="ECO:0007669"/>
    <property type="project" value="GOC"/>
</dbReference>
<dbReference type="EMBL" id="CAFBND010000031">
    <property type="protein sequence ID" value="CAB4939740.1"/>
    <property type="molecule type" value="Genomic_DNA"/>
</dbReference>
<feature type="domain" description="Calcineurin-like phosphoesterase" evidence="1">
    <location>
        <begin position="49"/>
        <end position="233"/>
    </location>
</feature>
<dbReference type="InterPro" id="IPR004843">
    <property type="entry name" value="Calcineurin-like_PHP"/>
</dbReference>
<dbReference type="Gene3D" id="3.60.21.10">
    <property type="match status" value="1"/>
</dbReference>
<evidence type="ECO:0000259" key="1">
    <source>
        <dbReference type="Pfam" id="PF00149"/>
    </source>
</evidence>
<reference evidence="2" key="1">
    <citation type="submission" date="2020-05" db="EMBL/GenBank/DDBJ databases">
        <authorList>
            <person name="Chiriac C."/>
            <person name="Salcher M."/>
            <person name="Ghai R."/>
            <person name="Kavagutti S V."/>
        </authorList>
    </citation>
    <scope>NUCLEOTIDE SEQUENCE</scope>
</reference>
<dbReference type="SUPFAM" id="SSF56300">
    <property type="entry name" value="Metallo-dependent phosphatases"/>
    <property type="match status" value="1"/>
</dbReference>
<gene>
    <name evidence="2" type="ORF">UFOPK3268_00417</name>
    <name evidence="3" type="ORF">UFOPK3752_00984</name>
</gene>
<sequence>MSESSTTRRGVNALAVLGLAGLAYCVAEAHRYTLRRSTAAALPDGQPPLRVLHLSDLHLTPRHRGRIAWVRSLEALDPDLVVVTGDFLAHRDAVPSALEALEPLLARPGVFVLGSNDYYAPVLVPPWLYLKGPSDIEQDRPELPWGDLVTALTGAGWHDLSNARAKLGIHGRLLDVRGVDDPHIGRDRYDHVAGPFDPDADLALGVTHAPYLRVLDAMVDDGAGLVLAGHTHGGQLRIPGYGALVTNCDLDTGRSRGLSRHARPWEGSGDPSFGGVDGRGAFLHVSAGLGTSPFAPVRFACPPEATLLTLTSR</sequence>
<dbReference type="Pfam" id="PF00149">
    <property type="entry name" value="Metallophos"/>
    <property type="match status" value="1"/>
</dbReference>
<dbReference type="GO" id="GO:0009245">
    <property type="term" value="P:lipid A biosynthetic process"/>
    <property type="evidence" value="ECO:0007669"/>
    <property type="project" value="TreeGrafter"/>
</dbReference>
<proteinExistence type="predicted"/>
<evidence type="ECO:0000313" key="2">
    <source>
        <dbReference type="EMBL" id="CAB4847411.1"/>
    </source>
</evidence>
<protein>
    <submittedName>
        <fullName evidence="2">Unannotated protein</fullName>
    </submittedName>
</protein>
<evidence type="ECO:0000313" key="3">
    <source>
        <dbReference type="EMBL" id="CAB4939740.1"/>
    </source>
</evidence>
<dbReference type="PANTHER" id="PTHR31302:SF20">
    <property type="entry name" value="CONSERVED PROTEIN"/>
    <property type="match status" value="1"/>
</dbReference>
<name>A0A6J7BR69_9ZZZZ</name>
<organism evidence="2">
    <name type="scientific">freshwater metagenome</name>
    <dbReference type="NCBI Taxonomy" id="449393"/>
    <lineage>
        <taxon>unclassified sequences</taxon>
        <taxon>metagenomes</taxon>
        <taxon>ecological metagenomes</taxon>
    </lineage>
</organism>
<dbReference type="PANTHER" id="PTHR31302">
    <property type="entry name" value="TRANSMEMBRANE PROTEIN WITH METALLOPHOSPHOESTERASE DOMAIN-RELATED"/>
    <property type="match status" value="1"/>
</dbReference>